<dbReference type="InterPro" id="IPR051783">
    <property type="entry name" value="NAD(P)-dependent_oxidoreduct"/>
</dbReference>
<dbReference type="GO" id="GO:0005737">
    <property type="term" value="C:cytoplasm"/>
    <property type="evidence" value="ECO:0007669"/>
    <property type="project" value="TreeGrafter"/>
</dbReference>
<sequence length="390" mass="41892">MMEHVSAVLRVDGRSRSKWTMRQLIRGKIAGGPVSGAGVAINPANSSSGWFGTRRYRIFTVSCISALRHSAEACERVRIIRMSFRILVTGSSGFIGEAVCSALSSAGHHVRAASRKPGSVGNNLEWVKLPDLETQVDWHPLLEGIDIVVHLAAIAHRNRVDSGNYTRANRLATKGLAEACRHHAVKRLIFMSSIGAQAGSAADSVVTENDKACPVTAYDRAKLEAEKEIKRSGVPFTILRPVIVYGPGAKANIALIVRIAGLPIPLPFGAFRNRRSLLSIGNLSEAVLFCLSGDATLNQTFIVSDPEPITIAEIFATLREGMGRSPGLISIPPAALKAMVIATGRRSLWDRIGRELVASSASLQKAGWSPRVETKAGLRAIVEPPSRSSE</sequence>
<accession>A0A844T8X2</accession>
<reference evidence="2 3" key="1">
    <citation type="submission" date="2019-12" db="EMBL/GenBank/DDBJ databases">
        <title>Draft genome sequences Bradyrhizobium cajani AMBPC1010, Bradyrhizobium pachyrhizi AMBPC1040 and Bradyrhizobium yuanmingense ALSPC3051, three plant growth promoting strains isolated from nodules of Cajanus cajan L. in Dominican Republic.</title>
        <authorList>
            <person name="Flores-Felix J.D."/>
            <person name="Araujo J."/>
            <person name="Diaz-Alcantara C."/>
            <person name="Gonzalez-Andres F."/>
            <person name="Velazquez E."/>
        </authorList>
    </citation>
    <scope>NUCLEOTIDE SEQUENCE [LARGE SCALE GENOMIC DNA]</scope>
    <source>
        <strain evidence="2 3">1010</strain>
    </source>
</reference>
<dbReference type="PANTHER" id="PTHR48079:SF6">
    <property type="entry name" value="NAD(P)-BINDING DOMAIN-CONTAINING PROTEIN-RELATED"/>
    <property type="match status" value="1"/>
</dbReference>
<evidence type="ECO:0000313" key="3">
    <source>
        <dbReference type="Proteomes" id="UP000449969"/>
    </source>
</evidence>
<organism evidence="2 3">
    <name type="scientific">Bradyrhizobium cajani</name>
    <dbReference type="NCBI Taxonomy" id="1928661"/>
    <lineage>
        <taxon>Bacteria</taxon>
        <taxon>Pseudomonadati</taxon>
        <taxon>Pseudomonadota</taxon>
        <taxon>Alphaproteobacteria</taxon>
        <taxon>Hyphomicrobiales</taxon>
        <taxon>Nitrobacteraceae</taxon>
        <taxon>Bradyrhizobium</taxon>
    </lineage>
</organism>
<comment type="caution">
    <text evidence="2">The sequence shown here is derived from an EMBL/GenBank/DDBJ whole genome shotgun (WGS) entry which is preliminary data.</text>
</comment>
<dbReference type="PANTHER" id="PTHR48079">
    <property type="entry name" value="PROTEIN YEEZ"/>
    <property type="match status" value="1"/>
</dbReference>
<dbReference type="InterPro" id="IPR036291">
    <property type="entry name" value="NAD(P)-bd_dom_sf"/>
</dbReference>
<proteinExistence type="predicted"/>
<feature type="domain" description="NAD-dependent epimerase/dehydratase" evidence="1">
    <location>
        <begin position="86"/>
        <end position="292"/>
    </location>
</feature>
<evidence type="ECO:0000313" key="2">
    <source>
        <dbReference type="EMBL" id="MVT71551.1"/>
    </source>
</evidence>
<dbReference type="Pfam" id="PF01370">
    <property type="entry name" value="Epimerase"/>
    <property type="match status" value="1"/>
</dbReference>
<name>A0A844T8X2_9BRAD</name>
<keyword evidence="3" id="KW-1185">Reference proteome</keyword>
<dbReference type="InterPro" id="IPR001509">
    <property type="entry name" value="Epimerase_deHydtase"/>
</dbReference>
<dbReference type="Gene3D" id="3.40.50.720">
    <property type="entry name" value="NAD(P)-binding Rossmann-like Domain"/>
    <property type="match status" value="1"/>
</dbReference>
<dbReference type="Proteomes" id="UP000449969">
    <property type="component" value="Unassembled WGS sequence"/>
</dbReference>
<dbReference type="SUPFAM" id="SSF51735">
    <property type="entry name" value="NAD(P)-binding Rossmann-fold domains"/>
    <property type="match status" value="1"/>
</dbReference>
<dbReference type="EMBL" id="WQNE01000001">
    <property type="protein sequence ID" value="MVT71551.1"/>
    <property type="molecule type" value="Genomic_DNA"/>
</dbReference>
<protein>
    <submittedName>
        <fullName evidence="2">NAD-dependent epimerase/dehydratase family protein</fullName>
    </submittedName>
</protein>
<evidence type="ECO:0000259" key="1">
    <source>
        <dbReference type="Pfam" id="PF01370"/>
    </source>
</evidence>
<gene>
    <name evidence="2" type="ORF">GPL20_00195</name>
</gene>
<dbReference type="GO" id="GO:0004029">
    <property type="term" value="F:aldehyde dehydrogenase (NAD+) activity"/>
    <property type="evidence" value="ECO:0007669"/>
    <property type="project" value="TreeGrafter"/>
</dbReference>
<dbReference type="AlphaFoldDB" id="A0A844T8X2"/>